<dbReference type="RefSeq" id="WP_189401854.1">
    <property type="nucleotide sequence ID" value="NZ_BMXA01000004.1"/>
</dbReference>
<dbReference type="AlphaFoldDB" id="A0A918VQN3"/>
<dbReference type="SUPFAM" id="SSF54637">
    <property type="entry name" value="Thioesterase/thiol ester dehydrase-isomerase"/>
    <property type="match status" value="1"/>
</dbReference>
<organism evidence="2 3">
    <name type="scientific">Arenicella chitinivorans</name>
    <dbReference type="NCBI Taxonomy" id="1329800"/>
    <lineage>
        <taxon>Bacteria</taxon>
        <taxon>Pseudomonadati</taxon>
        <taxon>Pseudomonadota</taxon>
        <taxon>Gammaproteobacteria</taxon>
        <taxon>Arenicellales</taxon>
        <taxon>Arenicellaceae</taxon>
        <taxon>Arenicella</taxon>
    </lineage>
</organism>
<dbReference type="Proteomes" id="UP000614811">
    <property type="component" value="Unassembled WGS sequence"/>
</dbReference>
<name>A0A918VQN3_9GAMM</name>
<evidence type="ECO:0000313" key="2">
    <source>
        <dbReference type="EMBL" id="GHA14579.1"/>
    </source>
</evidence>
<evidence type="ECO:0000259" key="1">
    <source>
        <dbReference type="Pfam" id="PF22818"/>
    </source>
</evidence>
<dbReference type="EMBL" id="BMXA01000004">
    <property type="protein sequence ID" value="GHA14579.1"/>
    <property type="molecule type" value="Genomic_DNA"/>
</dbReference>
<reference evidence="2" key="2">
    <citation type="submission" date="2020-09" db="EMBL/GenBank/DDBJ databases">
        <authorList>
            <person name="Sun Q."/>
            <person name="Kim S."/>
        </authorList>
    </citation>
    <scope>NUCLEOTIDE SEQUENCE</scope>
    <source>
        <strain evidence="2">KCTC 12711</strain>
    </source>
</reference>
<comment type="caution">
    <text evidence="2">The sequence shown here is derived from an EMBL/GenBank/DDBJ whole genome shotgun (WGS) entry which is preliminary data.</text>
</comment>
<protein>
    <submittedName>
        <fullName evidence="2">Thioester dehydrase</fullName>
    </submittedName>
</protein>
<dbReference type="InterPro" id="IPR029069">
    <property type="entry name" value="HotDog_dom_sf"/>
</dbReference>
<sequence>MPSITPEQLNAQLDAAQWPRFHALVQRSDQAIIELEVPDDLRYFAGHFPQQAVLPGVVQVHWVGELAARLFAVGAFTELKSLKFNSMVLPNTWLRLTLDFHAEKSQLKFSYATQEQYFSSGVLVFKSGDRQ</sequence>
<dbReference type="Pfam" id="PF22818">
    <property type="entry name" value="ApeI-like"/>
    <property type="match status" value="1"/>
</dbReference>
<dbReference type="InterPro" id="IPR054545">
    <property type="entry name" value="ApeI-like"/>
</dbReference>
<feature type="domain" description="ApeI dehydratase-like" evidence="1">
    <location>
        <begin position="27"/>
        <end position="121"/>
    </location>
</feature>
<reference evidence="2" key="1">
    <citation type="journal article" date="2014" name="Int. J. Syst. Evol. Microbiol.">
        <title>Complete genome sequence of Corynebacterium casei LMG S-19264T (=DSM 44701T), isolated from a smear-ripened cheese.</title>
        <authorList>
            <consortium name="US DOE Joint Genome Institute (JGI-PGF)"/>
            <person name="Walter F."/>
            <person name="Albersmeier A."/>
            <person name="Kalinowski J."/>
            <person name="Ruckert C."/>
        </authorList>
    </citation>
    <scope>NUCLEOTIDE SEQUENCE</scope>
    <source>
        <strain evidence="2">KCTC 12711</strain>
    </source>
</reference>
<dbReference type="Gene3D" id="3.10.129.10">
    <property type="entry name" value="Hotdog Thioesterase"/>
    <property type="match status" value="1"/>
</dbReference>
<accession>A0A918VQN3</accession>
<evidence type="ECO:0000313" key="3">
    <source>
        <dbReference type="Proteomes" id="UP000614811"/>
    </source>
</evidence>
<proteinExistence type="predicted"/>
<keyword evidence="3" id="KW-1185">Reference proteome</keyword>
<gene>
    <name evidence="2" type="ORF">GCM10008090_25480</name>
</gene>